<dbReference type="AlphaFoldDB" id="A0AAZ3R6Y6"/>
<dbReference type="Proteomes" id="UP000694402">
    <property type="component" value="Unassembled WGS sequence"/>
</dbReference>
<reference evidence="2" key="2">
    <citation type="submission" date="2025-08" db="UniProtKB">
        <authorList>
            <consortium name="Ensembl"/>
        </authorList>
    </citation>
    <scope>IDENTIFICATION</scope>
</reference>
<sequence length="123" mass="13543">MGQSVLRDGQMLFGREGRWPPSADRKGVGFRSPNPEWRRQAPPGVQCGNVTDPGEAGGSPGDSSLFFVKGRAPWNGFAPREGPKPWKALPLKIRGRGCKSRAGPYPYLQQVSKVNSLWHVRTM</sequence>
<evidence type="ECO:0000256" key="1">
    <source>
        <dbReference type="SAM" id="MobiDB-lite"/>
    </source>
</evidence>
<gene>
    <name evidence="2" type="primary">TOMM7</name>
</gene>
<organism evidence="2 3">
    <name type="scientific">Oncorhynchus tshawytscha</name>
    <name type="common">Chinook salmon</name>
    <name type="synonym">Salmo tshawytscha</name>
    <dbReference type="NCBI Taxonomy" id="74940"/>
    <lineage>
        <taxon>Eukaryota</taxon>
        <taxon>Metazoa</taxon>
        <taxon>Chordata</taxon>
        <taxon>Craniata</taxon>
        <taxon>Vertebrata</taxon>
        <taxon>Euteleostomi</taxon>
        <taxon>Actinopterygii</taxon>
        <taxon>Neopterygii</taxon>
        <taxon>Teleostei</taxon>
        <taxon>Protacanthopterygii</taxon>
        <taxon>Salmoniformes</taxon>
        <taxon>Salmonidae</taxon>
        <taxon>Salmoninae</taxon>
        <taxon>Oncorhynchus</taxon>
    </lineage>
</organism>
<proteinExistence type="predicted"/>
<feature type="region of interest" description="Disordered" evidence="1">
    <location>
        <begin position="1"/>
        <end position="64"/>
    </location>
</feature>
<evidence type="ECO:0000313" key="3">
    <source>
        <dbReference type="Proteomes" id="UP000694402"/>
    </source>
</evidence>
<reference evidence="2" key="3">
    <citation type="submission" date="2025-09" db="UniProtKB">
        <authorList>
            <consortium name="Ensembl"/>
        </authorList>
    </citation>
    <scope>IDENTIFICATION</scope>
</reference>
<name>A0AAZ3R6Y6_ONCTS</name>
<evidence type="ECO:0000313" key="2">
    <source>
        <dbReference type="Ensembl" id="ENSOTSP00005137332.1"/>
    </source>
</evidence>
<dbReference type="PANTHER" id="PTHR46703:SF1">
    <property type="match status" value="1"/>
</dbReference>
<protein>
    <submittedName>
        <fullName evidence="2">Uncharacterized protein</fullName>
    </submittedName>
</protein>
<keyword evidence="3" id="KW-1185">Reference proteome</keyword>
<dbReference type="GeneTree" id="ENSGT00910000144311"/>
<dbReference type="PANTHER" id="PTHR46703">
    <property type="match status" value="1"/>
</dbReference>
<feature type="compositionally biased region" description="Basic and acidic residues" evidence="1">
    <location>
        <begin position="15"/>
        <end position="27"/>
    </location>
</feature>
<accession>A0AAZ3R6Y6</accession>
<dbReference type="Ensembl" id="ENSOTST00005137762.1">
    <property type="protein sequence ID" value="ENSOTSP00005137332.1"/>
    <property type="gene ID" value="ENSOTSG00005073801.1"/>
</dbReference>
<reference evidence="3" key="1">
    <citation type="journal article" date="2018" name="PLoS ONE">
        <title>Chinook salmon (Oncorhynchus tshawytscha) genome and transcriptome.</title>
        <authorList>
            <person name="Christensen K.A."/>
            <person name="Leong J.S."/>
            <person name="Sakhrani D."/>
            <person name="Biagi C.A."/>
            <person name="Minkley D.R."/>
            <person name="Withler R.E."/>
            <person name="Rondeau E.B."/>
            <person name="Koop B.F."/>
            <person name="Devlin R.H."/>
        </authorList>
    </citation>
    <scope>NUCLEOTIDE SEQUENCE [LARGE SCALE GENOMIC DNA]</scope>
</reference>